<dbReference type="InterPro" id="IPR050736">
    <property type="entry name" value="Sensor_HK_Regulatory"/>
</dbReference>
<keyword evidence="6" id="KW-0902">Two-component regulatory system</keyword>
<dbReference type="SUPFAM" id="SSF55874">
    <property type="entry name" value="ATPase domain of HSP90 chaperone/DNA topoisomerase II/histidine kinase"/>
    <property type="match status" value="1"/>
</dbReference>
<evidence type="ECO:0000256" key="1">
    <source>
        <dbReference type="ARBA" id="ARBA00000085"/>
    </source>
</evidence>
<dbReference type="FunFam" id="3.30.565.10:FF:000006">
    <property type="entry name" value="Sensor histidine kinase WalK"/>
    <property type="match status" value="1"/>
</dbReference>
<dbReference type="RefSeq" id="WP_162472859.1">
    <property type="nucleotide sequence ID" value="NZ_CP015136.1"/>
</dbReference>
<proteinExistence type="predicted"/>
<evidence type="ECO:0000313" key="10">
    <source>
        <dbReference type="Proteomes" id="UP000076079"/>
    </source>
</evidence>
<reference evidence="9 10" key="1">
    <citation type="journal article" date="2016" name="Genome Announc.">
        <title>First Complete Genome Sequence of a Subdivision 6 Acidobacterium Strain.</title>
        <authorList>
            <person name="Huang S."/>
            <person name="Vieira S."/>
            <person name="Bunk B."/>
            <person name="Riedel T."/>
            <person name="Sproer C."/>
            <person name="Overmann J."/>
        </authorList>
    </citation>
    <scope>NUCLEOTIDE SEQUENCE [LARGE SCALE GENOMIC DNA]</scope>
    <source>
        <strain evidence="10">DSM 100886 HEG_-6_39</strain>
    </source>
</reference>
<dbReference type="SUPFAM" id="SSF47384">
    <property type="entry name" value="Homodimeric domain of signal transducing histidine kinase"/>
    <property type="match status" value="1"/>
</dbReference>
<dbReference type="EC" id="2.7.13.3" evidence="2"/>
<dbReference type="Pfam" id="PF00512">
    <property type="entry name" value="HisKA"/>
    <property type="match status" value="1"/>
</dbReference>
<keyword evidence="5 9" id="KW-0418">Kinase</keyword>
<keyword evidence="4 9" id="KW-0808">Transferase</keyword>
<dbReference type="InterPro" id="IPR036097">
    <property type="entry name" value="HisK_dim/P_sf"/>
</dbReference>
<evidence type="ECO:0000256" key="4">
    <source>
        <dbReference type="ARBA" id="ARBA00022679"/>
    </source>
</evidence>
<dbReference type="Gene3D" id="3.30.565.10">
    <property type="entry name" value="Histidine kinase-like ATPase, C-terminal domain"/>
    <property type="match status" value="1"/>
</dbReference>
<dbReference type="KEGG" id="abac:LuPra_05969"/>
<feature type="domain" description="Histidine kinase" evidence="8">
    <location>
        <begin position="431"/>
        <end position="649"/>
    </location>
</feature>
<evidence type="ECO:0000256" key="6">
    <source>
        <dbReference type="ARBA" id="ARBA00023012"/>
    </source>
</evidence>
<dbReference type="InterPro" id="IPR036890">
    <property type="entry name" value="HATPase_C_sf"/>
</dbReference>
<evidence type="ECO:0000256" key="7">
    <source>
        <dbReference type="SAM" id="Phobius"/>
    </source>
</evidence>
<feature type="transmembrane region" description="Helical" evidence="7">
    <location>
        <begin position="15"/>
        <end position="37"/>
    </location>
</feature>
<gene>
    <name evidence="9" type="primary">yycG_2</name>
    <name evidence="9" type="ORF">LuPra_05969</name>
</gene>
<dbReference type="PRINTS" id="PR00344">
    <property type="entry name" value="BCTRLSENSOR"/>
</dbReference>
<evidence type="ECO:0000259" key="8">
    <source>
        <dbReference type="PROSITE" id="PS50109"/>
    </source>
</evidence>
<dbReference type="PROSITE" id="PS50109">
    <property type="entry name" value="HIS_KIN"/>
    <property type="match status" value="1"/>
</dbReference>
<sequence length="661" mass="71326">MPVASSWFGGPKRLLWSFALVLLLPAVAVGWLGLRLIDQDRELESRQRLERRDIAGERVVAGLERAVAATERQLRDPRSGISIQPGADALLVTMRADGLDASPTAHLLFTPDPPRAAPEPTTEFTDGEALEFNGSHARAVESYKVLARSPDETIRAGALVRIGRTLRKMGRPIEALAVYEDLSRITRSHVAGLPGDLVGRRARTALLAELDRRDQLRASARELQADLVARRWALDRGTFVSYAGQVREWTGEEPPAMAEREALSDAVDWLWQEWRRGALTSAGRVVRRHGSTDVTVLWQPGAAAGPGQGDRVVGLVAGPRFLAREWVRSLAPVGLLDVAFVNPDPQVPRAAPAAAASALRRSAADTGLPWTLILTDKPGASDLDGSSSRRRVVLAGLALIVVVVLAGAVVVARGVSHELDVARLQSDFVSAVSHEFRTPLTSLQQFTAILNEDNEPPPAKRRVFYQAQARAVSRLQHLVESLLDFGRMEAGAYPYRPEQMPVGPFVSGLVAAFRGDGTPEGFVVDCAIDTDSGDITADRDALGRAIRNLLENAVKYSGDGRRIDVRATRRGRVVAVSVRDEGLGIPHAEQQRIFTKFVRGAASRMYGINGTGIGLAMAREIVRAHGGDITVESIVASGSTFTVTLPAADTARDAIHSRGSS</sequence>
<dbReference type="PANTHER" id="PTHR43711:SF1">
    <property type="entry name" value="HISTIDINE KINASE 1"/>
    <property type="match status" value="1"/>
</dbReference>
<dbReference type="Gene3D" id="1.10.287.130">
    <property type="match status" value="1"/>
</dbReference>
<dbReference type="CDD" id="cd00082">
    <property type="entry name" value="HisKA"/>
    <property type="match status" value="1"/>
</dbReference>
<dbReference type="PANTHER" id="PTHR43711">
    <property type="entry name" value="TWO-COMPONENT HISTIDINE KINASE"/>
    <property type="match status" value="1"/>
</dbReference>
<evidence type="ECO:0000256" key="5">
    <source>
        <dbReference type="ARBA" id="ARBA00022777"/>
    </source>
</evidence>
<keyword evidence="7" id="KW-0812">Transmembrane</keyword>
<protein>
    <recommendedName>
        <fullName evidence="2">histidine kinase</fullName>
        <ecNumber evidence="2">2.7.13.3</ecNumber>
    </recommendedName>
</protein>
<evidence type="ECO:0000313" key="9">
    <source>
        <dbReference type="EMBL" id="AMY12687.1"/>
    </source>
</evidence>
<dbReference type="GO" id="GO:0000155">
    <property type="term" value="F:phosphorelay sensor kinase activity"/>
    <property type="evidence" value="ECO:0007669"/>
    <property type="project" value="InterPro"/>
</dbReference>
<dbReference type="Pfam" id="PF02518">
    <property type="entry name" value="HATPase_c"/>
    <property type="match status" value="1"/>
</dbReference>
<dbReference type="STRING" id="1855912.LuPra_05969"/>
<dbReference type="InterPro" id="IPR003594">
    <property type="entry name" value="HATPase_dom"/>
</dbReference>
<dbReference type="InterPro" id="IPR005467">
    <property type="entry name" value="His_kinase_dom"/>
</dbReference>
<keyword evidence="10" id="KW-1185">Reference proteome</keyword>
<dbReference type="EMBL" id="CP015136">
    <property type="protein sequence ID" value="AMY12687.1"/>
    <property type="molecule type" value="Genomic_DNA"/>
</dbReference>
<reference evidence="10" key="2">
    <citation type="submission" date="2016-04" db="EMBL/GenBank/DDBJ databases">
        <title>First Complete Genome Sequence of a Subdivision 6 Acidobacterium.</title>
        <authorList>
            <person name="Huang S."/>
            <person name="Vieira S."/>
            <person name="Bunk B."/>
            <person name="Riedel T."/>
            <person name="Sproeer C."/>
            <person name="Overmann J."/>
        </authorList>
    </citation>
    <scope>NUCLEOTIDE SEQUENCE [LARGE SCALE GENOMIC DNA]</scope>
    <source>
        <strain evidence="10">DSM 100886 HEG_-6_39</strain>
    </source>
</reference>
<dbReference type="AlphaFoldDB" id="A0A143PVA4"/>
<keyword evidence="7" id="KW-0472">Membrane</keyword>
<name>A0A143PVA4_LUTPR</name>
<dbReference type="InterPro" id="IPR004358">
    <property type="entry name" value="Sig_transdc_His_kin-like_C"/>
</dbReference>
<dbReference type="InterPro" id="IPR003661">
    <property type="entry name" value="HisK_dim/P_dom"/>
</dbReference>
<evidence type="ECO:0000256" key="2">
    <source>
        <dbReference type="ARBA" id="ARBA00012438"/>
    </source>
</evidence>
<dbReference type="SMART" id="SM00388">
    <property type="entry name" value="HisKA"/>
    <property type="match status" value="1"/>
</dbReference>
<comment type="catalytic activity">
    <reaction evidence="1">
        <text>ATP + protein L-histidine = ADP + protein N-phospho-L-histidine.</text>
        <dbReference type="EC" id="2.7.13.3"/>
    </reaction>
</comment>
<feature type="transmembrane region" description="Helical" evidence="7">
    <location>
        <begin position="392"/>
        <end position="415"/>
    </location>
</feature>
<dbReference type="Proteomes" id="UP000076079">
    <property type="component" value="Chromosome"/>
</dbReference>
<evidence type="ECO:0000256" key="3">
    <source>
        <dbReference type="ARBA" id="ARBA00022553"/>
    </source>
</evidence>
<keyword evidence="7" id="KW-1133">Transmembrane helix</keyword>
<keyword evidence="3" id="KW-0597">Phosphoprotein</keyword>
<organism evidence="9 10">
    <name type="scientific">Luteitalea pratensis</name>
    <dbReference type="NCBI Taxonomy" id="1855912"/>
    <lineage>
        <taxon>Bacteria</taxon>
        <taxon>Pseudomonadati</taxon>
        <taxon>Acidobacteriota</taxon>
        <taxon>Vicinamibacteria</taxon>
        <taxon>Vicinamibacterales</taxon>
        <taxon>Vicinamibacteraceae</taxon>
        <taxon>Luteitalea</taxon>
    </lineage>
</organism>
<dbReference type="SMART" id="SM00387">
    <property type="entry name" value="HATPase_c"/>
    <property type="match status" value="1"/>
</dbReference>
<accession>A0A143PVA4</accession>